<evidence type="ECO:0000256" key="1">
    <source>
        <dbReference type="SAM" id="MobiDB-lite"/>
    </source>
</evidence>
<reference evidence="4 5" key="1">
    <citation type="submission" date="2024-08" db="EMBL/GenBank/DDBJ databases">
        <authorList>
            <person name="Ishaq N."/>
        </authorList>
    </citation>
    <scope>NUCLEOTIDE SEQUENCE [LARGE SCALE GENOMIC DNA]</scope>
    <source>
        <strain evidence="4 5">JCM 30400</strain>
    </source>
</reference>
<keyword evidence="2" id="KW-0472">Membrane</keyword>
<feature type="compositionally biased region" description="Low complexity" evidence="1">
    <location>
        <begin position="201"/>
        <end position="222"/>
    </location>
</feature>
<gene>
    <name evidence="4" type="ORF">ACCI51_10315</name>
</gene>
<dbReference type="NCBIfam" id="TIGR02098">
    <property type="entry name" value="MJ0042_CXXC"/>
    <property type="match status" value="1"/>
</dbReference>
<protein>
    <submittedName>
        <fullName evidence="4">DUF3426 domain-containing protein</fullName>
    </submittedName>
</protein>
<dbReference type="RefSeq" id="WP_371843503.1">
    <property type="nucleotide sequence ID" value="NZ_JBGMEL010000009.1"/>
</dbReference>
<dbReference type="InterPro" id="IPR011723">
    <property type="entry name" value="Znf/thioredoxin_put"/>
</dbReference>
<dbReference type="EMBL" id="JBGMEL010000009">
    <property type="protein sequence ID" value="MFA0790938.1"/>
    <property type="molecule type" value="Genomic_DNA"/>
</dbReference>
<feature type="compositionally biased region" description="Polar residues" evidence="1">
    <location>
        <begin position="92"/>
        <end position="113"/>
    </location>
</feature>
<dbReference type="InterPro" id="IPR021834">
    <property type="entry name" value="DUF3426"/>
</dbReference>
<dbReference type="Pfam" id="PF13717">
    <property type="entry name" value="Zn_ribbon_4"/>
    <property type="match status" value="1"/>
</dbReference>
<feature type="compositionally biased region" description="Basic and acidic residues" evidence="1">
    <location>
        <begin position="238"/>
        <end position="254"/>
    </location>
</feature>
<dbReference type="Pfam" id="PF11906">
    <property type="entry name" value="DUF3426"/>
    <property type="match status" value="1"/>
</dbReference>
<evidence type="ECO:0000313" key="5">
    <source>
        <dbReference type="Proteomes" id="UP001569414"/>
    </source>
</evidence>
<keyword evidence="2" id="KW-0812">Transmembrane</keyword>
<proteinExistence type="predicted"/>
<name>A0ABV4NPD6_9GAMM</name>
<evidence type="ECO:0000259" key="3">
    <source>
        <dbReference type="Pfam" id="PF13717"/>
    </source>
</evidence>
<dbReference type="Proteomes" id="UP001569414">
    <property type="component" value="Unassembled WGS sequence"/>
</dbReference>
<keyword evidence="2" id="KW-1133">Transmembrane helix</keyword>
<accession>A0ABV4NPD6</accession>
<feature type="compositionally biased region" description="Acidic residues" evidence="1">
    <location>
        <begin position="128"/>
        <end position="146"/>
    </location>
</feature>
<keyword evidence="5" id="KW-1185">Reference proteome</keyword>
<sequence>MSQLVTRCPHCSTSFHVNDQQLRAARGAVRCGSCLQVFRADENIVFNDSDPGTRSDLEALLEDDDFLIHDDIELEDDEPAEGKAQPHPPAQQLLSDAQISGEAAQSSPYTTAEASPESFIGDAFGDSEWQELQEETDSAGESEEDLASVLKPDWNDAPDFDSGAIETSDAKLTAPTDSHPDDKGPWEQPLGVQATESVPGSEPDATAAASSPSPLDSPEPLTVPSNGRQEPFFDSPGDADRQPQAKPEREPKPVREQLISAIQPAPLEVSWGRTTPKRSFSPWLWWLLLPLLSLALFAQVAYFQFDRLSKQQPWRNLYAVACPIFSCTLPQLKDPSAIQASNLMVRSHPQLDGALVVDAVLLNTAPYPQPFPNLLLNFSDLKNKAVASRRFTPREYLQGELAGRKLMPKGSPIHIAIEVVDPGTEAVNYEMKITP</sequence>
<feature type="domain" description="Zinc finger/thioredoxin putative" evidence="3">
    <location>
        <begin position="6"/>
        <end position="39"/>
    </location>
</feature>
<comment type="caution">
    <text evidence="4">The sequence shown here is derived from an EMBL/GenBank/DDBJ whole genome shotgun (WGS) entry which is preliminary data.</text>
</comment>
<evidence type="ECO:0000313" key="4">
    <source>
        <dbReference type="EMBL" id="MFA0790938.1"/>
    </source>
</evidence>
<organism evidence="4 5">
    <name type="scientific">Microbulbifer echini</name>
    <dbReference type="NCBI Taxonomy" id="1529067"/>
    <lineage>
        <taxon>Bacteria</taxon>
        <taxon>Pseudomonadati</taxon>
        <taxon>Pseudomonadota</taxon>
        <taxon>Gammaproteobacteria</taxon>
        <taxon>Cellvibrionales</taxon>
        <taxon>Microbulbiferaceae</taxon>
        <taxon>Microbulbifer</taxon>
    </lineage>
</organism>
<feature type="transmembrane region" description="Helical" evidence="2">
    <location>
        <begin position="283"/>
        <end position="305"/>
    </location>
</feature>
<feature type="region of interest" description="Disordered" evidence="1">
    <location>
        <begin position="77"/>
        <end position="254"/>
    </location>
</feature>
<evidence type="ECO:0000256" key="2">
    <source>
        <dbReference type="SAM" id="Phobius"/>
    </source>
</evidence>